<dbReference type="Gene3D" id="3.40.50.200">
    <property type="entry name" value="Peptidase S8/S53 domain"/>
    <property type="match status" value="1"/>
</dbReference>
<dbReference type="Gene3D" id="2.60.40.1080">
    <property type="match status" value="1"/>
</dbReference>
<dbReference type="InterPro" id="IPR026444">
    <property type="entry name" value="Secre_tail"/>
</dbReference>
<gene>
    <name evidence="8" type="ORF">HMPREF9140_02008</name>
</gene>
<dbReference type="InterPro" id="IPR036116">
    <property type="entry name" value="FN3_sf"/>
</dbReference>
<feature type="signal peptide" evidence="6">
    <location>
        <begin position="1"/>
        <end position="23"/>
    </location>
</feature>
<dbReference type="NCBIfam" id="TIGR04183">
    <property type="entry name" value="Por_Secre_tail"/>
    <property type="match status" value="1"/>
</dbReference>
<dbReference type="InterPro" id="IPR000209">
    <property type="entry name" value="Peptidase_S8/S53_dom"/>
</dbReference>
<evidence type="ECO:0000256" key="2">
    <source>
        <dbReference type="ARBA" id="ARBA00022670"/>
    </source>
</evidence>
<feature type="chain" id="PRO_5003552308" description="Fibronectin type-III domain-containing protein" evidence="6">
    <location>
        <begin position="24"/>
        <end position="922"/>
    </location>
</feature>
<dbReference type="InterPro" id="IPR023828">
    <property type="entry name" value="Peptidase_S8_Ser-AS"/>
</dbReference>
<dbReference type="InterPro" id="IPR022398">
    <property type="entry name" value="Peptidase_S8_His-AS"/>
</dbReference>
<dbReference type="STRING" id="883158.HMPREF9140_02008"/>
<accession>H1Q520</accession>
<dbReference type="InterPro" id="IPR015500">
    <property type="entry name" value="Peptidase_S8_subtilisin-rel"/>
</dbReference>
<dbReference type="PATRIC" id="fig|883158.3.peg.2011"/>
<dbReference type="PANTHER" id="PTHR43399:SF4">
    <property type="entry name" value="CELL WALL-ASSOCIATED PROTEASE"/>
    <property type="match status" value="1"/>
</dbReference>
<dbReference type="GO" id="GO:0006508">
    <property type="term" value="P:proteolysis"/>
    <property type="evidence" value="ECO:0007669"/>
    <property type="project" value="UniProtKB-KW"/>
</dbReference>
<dbReference type="Pfam" id="PF18962">
    <property type="entry name" value="Por_Secre_tail"/>
    <property type="match status" value="1"/>
</dbReference>
<sequence>MKKNILYLALALALPIISSCSSSDDLRDSYSETRTVSLPGGIQALAGRMHIKVSPEAVRKMKPGTSGVISMQSAPTRLSRAMNDIGTYRIERLFAPAGQFEERSIAFGLDRWFTIHFDSRQDLTAALKKFQSLDEVQVAEEVACLSFPETTTAAMPAEPLKAKGPASAPFNDPQIGAQWHYKNDGSIDSRSRAGSDCNVWPVWKDYTTGKPNVIVAIIDGGIDVTHEDLKDNLHVNTAELNGTQGVDDDGNGFVDDVYGYNFVEASDVVGGKIEPDDAGHGTHVAGTVAARNNNGLGVAGIAGGDGSTNSGVRLLSCQIFRKSKEEGSAEAAIKYAADNGAVIAQCSWGYASKENVKELPKSLKEAIDYFITFAGCDAHGAQRSDSPMKGGVMIFAAGNENMNFKEFPAAYEKVISVASTAWNFQKASYSNYADWVSISAPGGDQDAFGLKAGVLSTMPKKIASSGYGYMQGTSMACPHVSGIAGLVVSYFGKQGFTADMLKERIVSSFLPYNIDELNPSYKGKLGTGFIDAYAAFAQDQGIAPQKVENIEISPSYSSVSLKWKAVSDADDKTAAFYNIYISDAPITTASLASMEAQRVNGIGYSVGGTINHNFEYLRDNTNYYFAIVAIDRWGHESPAAFAEGKTKLNHAPSIEGTPAETVTVGSDAKKSFEFTIQDADGHEWTYALRGDTRGVSTRKIDEKKVEVTIWPILSAGDYEFTVVATDEYGARSEKKVKFRIVKYVPPTLIEPFNDIILGMDMQNHVVKVSTHYNMSNPAVASYSAVSSNPAVAVVEPSAASGGGTFSIRALSKGTSRITVSVTDGQNTSQNSFQVRVVQHESDPVYMIYPIPVQTNLNALLNSRLKQAEFVINSQTGEEVMRARVKTNNKNVATIDLSRLSPGTYRLSVNTEIGNYKQVFIKR</sequence>
<evidence type="ECO:0000256" key="1">
    <source>
        <dbReference type="ARBA" id="ARBA00011073"/>
    </source>
</evidence>
<dbReference type="HOGENOM" id="CLU_014786_0_0_10"/>
<feature type="active site" description="Charge relay system" evidence="5">
    <location>
        <position position="219"/>
    </location>
</feature>
<dbReference type="InterPro" id="IPR003961">
    <property type="entry name" value="FN3_dom"/>
</dbReference>
<keyword evidence="6" id="KW-0732">Signal</keyword>
<dbReference type="PANTHER" id="PTHR43399">
    <property type="entry name" value="SUBTILISIN-RELATED"/>
    <property type="match status" value="1"/>
</dbReference>
<keyword evidence="2 5" id="KW-0645">Protease</keyword>
<dbReference type="EMBL" id="AGWK01000059">
    <property type="protein sequence ID" value="EHO65998.1"/>
    <property type="molecule type" value="Genomic_DNA"/>
</dbReference>
<feature type="domain" description="Fibronectin type-III" evidence="7">
    <location>
        <begin position="543"/>
        <end position="649"/>
    </location>
</feature>
<dbReference type="PRINTS" id="PR00723">
    <property type="entry name" value="SUBTILISIN"/>
</dbReference>
<feature type="active site" description="Charge relay system" evidence="5">
    <location>
        <position position="474"/>
    </location>
</feature>
<dbReference type="Pfam" id="PF00082">
    <property type="entry name" value="Peptidase_S8"/>
    <property type="match status" value="1"/>
</dbReference>
<evidence type="ECO:0000313" key="8">
    <source>
        <dbReference type="EMBL" id="EHO65998.1"/>
    </source>
</evidence>
<protein>
    <recommendedName>
        <fullName evidence="7">Fibronectin type-III domain-containing protein</fullName>
    </recommendedName>
</protein>
<reference evidence="8 9" key="1">
    <citation type="submission" date="2011-12" db="EMBL/GenBank/DDBJ databases">
        <title>The Genome Sequence of Prevotella micans F0438.</title>
        <authorList>
            <consortium name="The Broad Institute Genome Sequencing Platform"/>
            <person name="Earl A."/>
            <person name="Ward D."/>
            <person name="Feldgarden M."/>
            <person name="Gevers D."/>
            <person name="Izard J."/>
            <person name="Baranova O.V."/>
            <person name="Blanton J.M."/>
            <person name="Wade W.G."/>
            <person name="Dewhirst F.E."/>
            <person name="Young S.K."/>
            <person name="Zeng Q."/>
            <person name="Gargeya S."/>
            <person name="Fitzgerald M."/>
            <person name="Haas B."/>
            <person name="Abouelleil A."/>
            <person name="Alvarado L."/>
            <person name="Arachchi H.M."/>
            <person name="Berlin A."/>
            <person name="Chapman S.B."/>
            <person name="Gearin G."/>
            <person name="Goldberg J."/>
            <person name="Griggs A."/>
            <person name="Gujja S."/>
            <person name="Hansen M."/>
            <person name="Heiman D."/>
            <person name="Howarth C."/>
            <person name="Larimer J."/>
            <person name="Lui A."/>
            <person name="MacDonald P.J.P."/>
            <person name="McCowen C."/>
            <person name="Montmayeur A."/>
            <person name="Murphy C."/>
            <person name="Neiman D."/>
            <person name="Pearson M."/>
            <person name="Priest M."/>
            <person name="Roberts A."/>
            <person name="Saif S."/>
            <person name="Shea T."/>
            <person name="Sisk P."/>
            <person name="Stolte C."/>
            <person name="Sykes S."/>
            <person name="Wortman J."/>
            <person name="Nusbaum C."/>
            <person name="Birren B."/>
        </authorList>
    </citation>
    <scope>NUCLEOTIDE SEQUENCE [LARGE SCALE GENOMIC DNA]</scope>
    <source>
        <strain evidence="8 9">F0438</strain>
    </source>
</reference>
<dbReference type="Gene3D" id="2.60.40.10">
    <property type="entry name" value="Immunoglobulins"/>
    <property type="match status" value="2"/>
</dbReference>
<keyword evidence="3 5" id="KW-0378">Hydrolase</keyword>
<proteinExistence type="inferred from homology"/>
<dbReference type="InterPro" id="IPR036852">
    <property type="entry name" value="Peptidase_S8/S53_dom_sf"/>
</dbReference>
<dbReference type="RefSeq" id="WP_006953704.1">
    <property type="nucleotide sequence ID" value="NZ_JH594523.1"/>
</dbReference>
<keyword evidence="4 5" id="KW-0720">Serine protease</keyword>
<evidence type="ECO:0000256" key="6">
    <source>
        <dbReference type="SAM" id="SignalP"/>
    </source>
</evidence>
<dbReference type="PROSITE" id="PS51257">
    <property type="entry name" value="PROKAR_LIPOPROTEIN"/>
    <property type="match status" value="1"/>
</dbReference>
<dbReference type="PROSITE" id="PS51892">
    <property type="entry name" value="SUBTILASE"/>
    <property type="match status" value="1"/>
</dbReference>
<evidence type="ECO:0000259" key="7">
    <source>
        <dbReference type="PROSITE" id="PS50853"/>
    </source>
</evidence>
<dbReference type="Proteomes" id="UP000016023">
    <property type="component" value="Unassembled WGS sequence"/>
</dbReference>
<dbReference type="InterPro" id="IPR051048">
    <property type="entry name" value="Peptidase_S8/S53_subtilisin"/>
</dbReference>
<dbReference type="GO" id="GO:0004252">
    <property type="term" value="F:serine-type endopeptidase activity"/>
    <property type="evidence" value="ECO:0007669"/>
    <property type="project" value="UniProtKB-UniRule"/>
</dbReference>
<dbReference type="eggNOG" id="COG1404">
    <property type="taxonomic scope" value="Bacteria"/>
</dbReference>
<evidence type="ECO:0000256" key="4">
    <source>
        <dbReference type="ARBA" id="ARBA00022825"/>
    </source>
</evidence>
<evidence type="ECO:0000313" key="9">
    <source>
        <dbReference type="Proteomes" id="UP000016023"/>
    </source>
</evidence>
<dbReference type="SUPFAM" id="SSF49265">
    <property type="entry name" value="Fibronectin type III"/>
    <property type="match status" value="1"/>
</dbReference>
<comment type="similarity">
    <text evidence="1 5">Belongs to the peptidase S8 family.</text>
</comment>
<dbReference type="PROSITE" id="PS00138">
    <property type="entry name" value="SUBTILASE_SER"/>
    <property type="match status" value="1"/>
</dbReference>
<evidence type="ECO:0000256" key="3">
    <source>
        <dbReference type="ARBA" id="ARBA00022801"/>
    </source>
</evidence>
<comment type="caution">
    <text evidence="8">The sequence shown here is derived from an EMBL/GenBank/DDBJ whole genome shotgun (WGS) entry which is preliminary data.</text>
</comment>
<evidence type="ECO:0000256" key="5">
    <source>
        <dbReference type="PROSITE-ProRule" id="PRU01240"/>
    </source>
</evidence>
<keyword evidence="9" id="KW-1185">Reference proteome</keyword>
<dbReference type="PROSITE" id="PS00137">
    <property type="entry name" value="SUBTILASE_HIS"/>
    <property type="match status" value="1"/>
</dbReference>
<name>H1Q520_9BACT</name>
<dbReference type="AlphaFoldDB" id="H1Q520"/>
<feature type="active site" description="Charge relay system" evidence="5">
    <location>
        <position position="280"/>
    </location>
</feature>
<organism evidence="8 9">
    <name type="scientific">Prevotella micans F0438</name>
    <dbReference type="NCBI Taxonomy" id="883158"/>
    <lineage>
        <taxon>Bacteria</taxon>
        <taxon>Pseudomonadati</taxon>
        <taxon>Bacteroidota</taxon>
        <taxon>Bacteroidia</taxon>
        <taxon>Bacteroidales</taxon>
        <taxon>Prevotellaceae</taxon>
        <taxon>Prevotella</taxon>
    </lineage>
</organism>
<dbReference type="InterPro" id="IPR013783">
    <property type="entry name" value="Ig-like_fold"/>
</dbReference>
<dbReference type="PROSITE" id="PS50853">
    <property type="entry name" value="FN3"/>
    <property type="match status" value="1"/>
</dbReference>
<dbReference type="SUPFAM" id="SSF52743">
    <property type="entry name" value="Subtilisin-like"/>
    <property type="match status" value="1"/>
</dbReference>